<dbReference type="Gene3D" id="3.10.50.40">
    <property type="match status" value="1"/>
</dbReference>
<dbReference type="EC" id="5.2.1.8" evidence="3"/>
<dbReference type="Gene3D" id="3.30.70.1050">
    <property type="entry name" value="Trigger factor ribosome-binding domain"/>
    <property type="match status" value="1"/>
</dbReference>
<comment type="similarity">
    <text evidence="2">Belongs to the FKBP-type PPIase family. Tig subfamily.</text>
</comment>
<evidence type="ECO:0000256" key="1">
    <source>
        <dbReference type="ARBA" id="ARBA00000971"/>
    </source>
</evidence>
<name>A0A1J5SG20_9ZZZZ</name>
<dbReference type="InterPro" id="IPR001179">
    <property type="entry name" value="PPIase_FKBP_dom"/>
</dbReference>
<comment type="caution">
    <text evidence="8">The sequence shown here is derived from an EMBL/GenBank/DDBJ whole genome shotgun (WGS) entry which is preliminary data.</text>
</comment>
<dbReference type="InterPro" id="IPR027304">
    <property type="entry name" value="Trigger_fact/SurA_dom_sf"/>
</dbReference>
<evidence type="ECO:0000256" key="4">
    <source>
        <dbReference type="ARBA" id="ARBA00023110"/>
    </source>
</evidence>
<dbReference type="Pfam" id="PF05698">
    <property type="entry name" value="Trigger_C"/>
    <property type="match status" value="1"/>
</dbReference>
<dbReference type="InterPro" id="IPR005215">
    <property type="entry name" value="Trig_fac"/>
</dbReference>
<dbReference type="SUPFAM" id="SSF102735">
    <property type="entry name" value="Trigger factor ribosome-binding domain"/>
    <property type="match status" value="1"/>
</dbReference>
<keyword evidence="4" id="KW-0697">Rotamase</keyword>
<keyword evidence="6 8" id="KW-0413">Isomerase</keyword>
<dbReference type="InterPro" id="IPR036611">
    <property type="entry name" value="Trigger_fac_ribosome-bd_sf"/>
</dbReference>
<evidence type="ECO:0000256" key="6">
    <source>
        <dbReference type="ARBA" id="ARBA00023235"/>
    </source>
</evidence>
<feature type="domain" description="PPIase FKBP-type" evidence="7">
    <location>
        <begin position="161"/>
        <end position="254"/>
    </location>
</feature>
<dbReference type="PIRSF" id="PIRSF003095">
    <property type="entry name" value="Trigger_factor"/>
    <property type="match status" value="1"/>
</dbReference>
<evidence type="ECO:0000256" key="5">
    <source>
        <dbReference type="ARBA" id="ARBA00023186"/>
    </source>
</evidence>
<dbReference type="SUPFAM" id="SSF109998">
    <property type="entry name" value="Triger factor/SurA peptide-binding domain-like"/>
    <property type="match status" value="1"/>
</dbReference>
<dbReference type="GO" id="GO:0006457">
    <property type="term" value="P:protein folding"/>
    <property type="evidence" value="ECO:0007669"/>
    <property type="project" value="InterPro"/>
</dbReference>
<gene>
    <name evidence="8" type="primary">tig_4</name>
    <name evidence="8" type="ORF">GALL_106150</name>
</gene>
<sequence>MNIQINDLSATRKNLVVSLEANEVDAEHKAVVSQFCRLAQLPGFRPGKAPVAMVIKRYGKDIEGEFRQKVVSKAFQEATSKDDIAVAAVAKIDEGTIEPGAAATVTITVDVHPEFEVPEYVGLPTEVSAVDATEQEIDAIVEGMRAERAEFKTVERAAQKGDYVKLGYEGKVDGKPVAEIAADRQIYAKVPQTWEEVEGEHEGLIPGLGKQLAGLKTGDKKDVTIEFPATFEAVPALAGKSAVYSLEIQEVRERVLPVMDEAFFKSQNATDLETLRASIRENVKGQKEMQNRSGQRRQVIDAVCAKVDFPLPEALVEGELQSVLRQFIEENMRRGVPQEQFEKDKKEIVEGARKAAAQRVKSQLILSKIAEKEKIEVVERDFDAYIYRETMRTGEKPEKIVKSLTEDRDHLRSVQRGIIYDKTVDFLVSKATVSTVQPKA</sequence>
<dbReference type="InterPro" id="IPR046357">
    <property type="entry name" value="PPIase_dom_sf"/>
</dbReference>
<dbReference type="Pfam" id="PF05697">
    <property type="entry name" value="Trigger_N"/>
    <property type="match status" value="1"/>
</dbReference>
<evidence type="ECO:0000259" key="7">
    <source>
        <dbReference type="PROSITE" id="PS50059"/>
    </source>
</evidence>
<accession>A0A1J5SG20</accession>
<keyword evidence="5" id="KW-0143">Chaperone</keyword>
<dbReference type="InterPro" id="IPR008881">
    <property type="entry name" value="Trigger_fac_ribosome-bd_bac"/>
</dbReference>
<dbReference type="NCBIfam" id="TIGR00115">
    <property type="entry name" value="tig"/>
    <property type="match status" value="1"/>
</dbReference>
<dbReference type="Pfam" id="PF00254">
    <property type="entry name" value="FKBP_C"/>
    <property type="match status" value="1"/>
</dbReference>
<protein>
    <recommendedName>
        <fullName evidence="3">peptidylprolyl isomerase</fullName>
        <ecNumber evidence="3">5.2.1.8</ecNumber>
    </recommendedName>
</protein>
<dbReference type="PROSITE" id="PS50059">
    <property type="entry name" value="FKBP_PPIASE"/>
    <property type="match status" value="1"/>
</dbReference>
<dbReference type="SUPFAM" id="SSF54534">
    <property type="entry name" value="FKBP-like"/>
    <property type="match status" value="1"/>
</dbReference>
<organism evidence="8">
    <name type="scientific">mine drainage metagenome</name>
    <dbReference type="NCBI Taxonomy" id="410659"/>
    <lineage>
        <taxon>unclassified sequences</taxon>
        <taxon>metagenomes</taxon>
        <taxon>ecological metagenomes</taxon>
    </lineage>
</organism>
<comment type="catalytic activity">
    <reaction evidence="1">
        <text>[protein]-peptidylproline (omega=180) = [protein]-peptidylproline (omega=0)</text>
        <dbReference type="Rhea" id="RHEA:16237"/>
        <dbReference type="Rhea" id="RHEA-COMP:10747"/>
        <dbReference type="Rhea" id="RHEA-COMP:10748"/>
        <dbReference type="ChEBI" id="CHEBI:83833"/>
        <dbReference type="ChEBI" id="CHEBI:83834"/>
        <dbReference type="EC" id="5.2.1.8"/>
    </reaction>
</comment>
<evidence type="ECO:0000256" key="2">
    <source>
        <dbReference type="ARBA" id="ARBA00005464"/>
    </source>
</evidence>
<reference evidence="8" key="1">
    <citation type="submission" date="2016-10" db="EMBL/GenBank/DDBJ databases">
        <title>Sequence of Gallionella enrichment culture.</title>
        <authorList>
            <person name="Poehlein A."/>
            <person name="Muehling M."/>
            <person name="Daniel R."/>
        </authorList>
    </citation>
    <scope>NUCLEOTIDE SEQUENCE</scope>
</reference>
<dbReference type="InterPro" id="IPR008880">
    <property type="entry name" value="Trigger_fac_C"/>
</dbReference>
<dbReference type="HAMAP" id="MF_00303">
    <property type="entry name" value="Trigger_factor_Tig"/>
    <property type="match status" value="1"/>
</dbReference>
<evidence type="ECO:0000256" key="3">
    <source>
        <dbReference type="ARBA" id="ARBA00013194"/>
    </source>
</evidence>
<dbReference type="EMBL" id="MLJW01000038">
    <property type="protein sequence ID" value="OIR07359.1"/>
    <property type="molecule type" value="Genomic_DNA"/>
</dbReference>
<proteinExistence type="inferred from homology"/>
<evidence type="ECO:0000313" key="8">
    <source>
        <dbReference type="EMBL" id="OIR07359.1"/>
    </source>
</evidence>
<dbReference type="InterPro" id="IPR037041">
    <property type="entry name" value="Trigger_fac_C_sf"/>
</dbReference>
<dbReference type="Gene3D" id="1.10.3120.10">
    <property type="entry name" value="Trigger factor, C-terminal domain"/>
    <property type="match status" value="1"/>
</dbReference>
<dbReference type="AlphaFoldDB" id="A0A1J5SG20"/>
<dbReference type="GO" id="GO:0003755">
    <property type="term" value="F:peptidyl-prolyl cis-trans isomerase activity"/>
    <property type="evidence" value="ECO:0007669"/>
    <property type="project" value="UniProtKB-KW"/>
</dbReference>
<dbReference type="GO" id="GO:0015031">
    <property type="term" value="P:protein transport"/>
    <property type="evidence" value="ECO:0007669"/>
    <property type="project" value="InterPro"/>
</dbReference>